<dbReference type="InterPro" id="IPR025591">
    <property type="entry name" value="RloB"/>
</dbReference>
<reference evidence="2 3" key="1">
    <citation type="submission" date="2017-04" db="EMBL/GenBank/DDBJ databases">
        <authorList>
            <person name="Varghese N."/>
            <person name="Submissions S."/>
        </authorList>
    </citation>
    <scope>NUCLEOTIDE SEQUENCE [LARGE SCALE GENOMIC DNA]</scope>
    <source>
        <strain evidence="2 3">VKM Ac-1784</strain>
    </source>
</reference>
<dbReference type="Pfam" id="PF13707">
    <property type="entry name" value="RloB"/>
    <property type="match status" value="1"/>
</dbReference>
<dbReference type="Proteomes" id="UP000194464">
    <property type="component" value="Unassembled WGS sequence"/>
</dbReference>
<sequence>MGKDSPRASRRGRAPRRERHKRVLVVTGGVKTEPEYLAHINTQVRSAGLAVQVAKSGKDPVRLVDEAIRRAHEEARQAKMAGDAANVFDEVWVMFDVDDFANSIPEALAHAENAGVRCAMSNPCFELWLLWHVRDSAGHLATKDAQQKAIAAGAATGHGGKAVGLSTIQGNYGAARARAEQARATHTAAGRVFPHDNPRSDVDLFIEYLIEAGKASRPDETIHL</sequence>
<evidence type="ECO:0000256" key="1">
    <source>
        <dbReference type="SAM" id="MobiDB-lite"/>
    </source>
</evidence>
<feature type="region of interest" description="Disordered" evidence="1">
    <location>
        <begin position="1"/>
        <end position="20"/>
    </location>
</feature>
<protein>
    <submittedName>
        <fullName evidence="2">RloB-like protein</fullName>
    </submittedName>
</protein>
<keyword evidence="3" id="KW-1185">Reference proteome</keyword>
<feature type="compositionally biased region" description="Basic residues" evidence="1">
    <location>
        <begin position="8"/>
        <end position="20"/>
    </location>
</feature>
<proteinExistence type="predicted"/>
<name>A0ABY1R746_9MICO</name>
<accession>A0ABY1R746</accession>
<comment type="caution">
    <text evidence="2">The sequence shown here is derived from an EMBL/GenBank/DDBJ whole genome shotgun (WGS) entry which is preliminary data.</text>
</comment>
<dbReference type="EMBL" id="FXWJ01000001">
    <property type="protein sequence ID" value="SMQ58104.1"/>
    <property type="molecule type" value="Genomic_DNA"/>
</dbReference>
<organism evidence="2 3">
    <name type="scientific">Plantibacter elymi</name>
    <name type="common">nom. nud.</name>
    <dbReference type="NCBI Taxonomy" id="199708"/>
    <lineage>
        <taxon>Bacteria</taxon>
        <taxon>Bacillati</taxon>
        <taxon>Actinomycetota</taxon>
        <taxon>Actinomycetes</taxon>
        <taxon>Micrococcales</taxon>
        <taxon>Microbacteriaceae</taxon>
        <taxon>Plantibacter</taxon>
    </lineage>
</organism>
<evidence type="ECO:0000313" key="2">
    <source>
        <dbReference type="EMBL" id="SMQ58104.1"/>
    </source>
</evidence>
<gene>
    <name evidence="2" type="ORF">SAMN06295909_0105</name>
</gene>
<evidence type="ECO:0000313" key="3">
    <source>
        <dbReference type="Proteomes" id="UP000194464"/>
    </source>
</evidence>